<evidence type="ECO:0000313" key="2">
    <source>
        <dbReference type="EMBL" id="TKR73924.1"/>
    </source>
</evidence>
<accession>A0A4U5MVY0</accession>
<dbReference type="Proteomes" id="UP000298663">
    <property type="component" value="Unassembled WGS sequence"/>
</dbReference>
<gene>
    <name evidence="2" type="ORF">L596_021169</name>
</gene>
<feature type="transmembrane region" description="Helical" evidence="1">
    <location>
        <begin position="160"/>
        <end position="177"/>
    </location>
</feature>
<keyword evidence="1" id="KW-0472">Membrane</keyword>
<feature type="transmembrane region" description="Helical" evidence="1">
    <location>
        <begin position="260"/>
        <end position="282"/>
    </location>
</feature>
<evidence type="ECO:0000313" key="3">
    <source>
        <dbReference type="Proteomes" id="UP000298663"/>
    </source>
</evidence>
<dbReference type="EMBL" id="AZBU02000006">
    <property type="protein sequence ID" value="TKR73924.1"/>
    <property type="molecule type" value="Genomic_DNA"/>
</dbReference>
<keyword evidence="3" id="KW-1185">Reference proteome</keyword>
<comment type="caution">
    <text evidence="2">The sequence shown here is derived from an EMBL/GenBank/DDBJ whole genome shotgun (WGS) entry which is preliminary data.</text>
</comment>
<evidence type="ECO:0000256" key="1">
    <source>
        <dbReference type="SAM" id="Phobius"/>
    </source>
</evidence>
<keyword evidence="1" id="KW-0812">Transmembrane</keyword>
<dbReference type="PANTHER" id="PTHR23021:SF11">
    <property type="entry name" value="SERPENTINE RECEPTOR, CLASS T"/>
    <property type="match status" value="1"/>
</dbReference>
<reference evidence="2 3" key="2">
    <citation type="journal article" date="2019" name="G3 (Bethesda)">
        <title>Hybrid Assembly of the Genome of the Entomopathogenic Nematode Steinernema carpocapsae Identifies the X-Chromosome.</title>
        <authorList>
            <person name="Serra L."/>
            <person name="Macchietto M."/>
            <person name="Macias-Munoz A."/>
            <person name="McGill C.J."/>
            <person name="Rodriguez I.M."/>
            <person name="Rodriguez B."/>
            <person name="Murad R."/>
            <person name="Mortazavi A."/>
        </authorList>
    </citation>
    <scope>NUCLEOTIDE SEQUENCE [LARGE SCALE GENOMIC DNA]</scope>
    <source>
        <strain evidence="2 3">ALL</strain>
    </source>
</reference>
<dbReference type="AlphaFoldDB" id="A0A4U5MVY0"/>
<reference evidence="2 3" key="1">
    <citation type="journal article" date="2015" name="Genome Biol.">
        <title>Comparative genomics of Steinernema reveals deeply conserved gene regulatory networks.</title>
        <authorList>
            <person name="Dillman A.R."/>
            <person name="Macchietto M."/>
            <person name="Porter C.F."/>
            <person name="Rogers A."/>
            <person name="Williams B."/>
            <person name="Antoshechkin I."/>
            <person name="Lee M.M."/>
            <person name="Goodwin Z."/>
            <person name="Lu X."/>
            <person name="Lewis E.E."/>
            <person name="Goodrich-Blair H."/>
            <person name="Stock S.P."/>
            <person name="Adams B.J."/>
            <person name="Sternberg P.W."/>
            <person name="Mortazavi A."/>
        </authorList>
    </citation>
    <scope>NUCLEOTIDE SEQUENCE [LARGE SCALE GENOMIC DNA]</scope>
    <source>
        <strain evidence="2 3">ALL</strain>
    </source>
</reference>
<dbReference type="InterPro" id="IPR019425">
    <property type="entry name" value="7TM_GPCR_serpentine_rcpt_Srt"/>
</dbReference>
<protein>
    <recommendedName>
        <fullName evidence="4">7TM GPCR serpentine receptor class x (Srx) domain-containing protein</fullName>
    </recommendedName>
</protein>
<feature type="transmembrane region" description="Helical" evidence="1">
    <location>
        <begin position="206"/>
        <end position="227"/>
    </location>
</feature>
<dbReference type="PANTHER" id="PTHR23021">
    <property type="entry name" value="SERPENTINE RECEPTOR, CLASS T"/>
    <property type="match status" value="1"/>
</dbReference>
<feature type="transmembrane region" description="Helical" evidence="1">
    <location>
        <begin position="328"/>
        <end position="351"/>
    </location>
</feature>
<feature type="transmembrane region" description="Helical" evidence="1">
    <location>
        <begin position="303"/>
        <end position="322"/>
    </location>
</feature>
<name>A0A4U5MVY0_STECR</name>
<evidence type="ECO:0008006" key="4">
    <source>
        <dbReference type="Google" id="ProtNLM"/>
    </source>
</evidence>
<proteinExistence type="predicted"/>
<feature type="transmembrane region" description="Helical" evidence="1">
    <location>
        <begin position="73"/>
        <end position="102"/>
    </location>
</feature>
<keyword evidence="1" id="KW-1133">Transmembrane helix</keyword>
<feature type="transmembrane region" description="Helical" evidence="1">
    <location>
        <begin position="122"/>
        <end position="140"/>
    </location>
</feature>
<organism evidence="2 3">
    <name type="scientific">Steinernema carpocapsae</name>
    <name type="common">Entomopathogenic nematode</name>
    <dbReference type="NCBI Taxonomy" id="34508"/>
    <lineage>
        <taxon>Eukaryota</taxon>
        <taxon>Metazoa</taxon>
        <taxon>Ecdysozoa</taxon>
        <taxon>Nematoda</taxon>
        <taxon>Chromadorea</taxon>
        <taxon>Rhabditida</taxon>
        <taxon>Tylenchina</taxon>
        <taxon>Panagrolaimomorpha</taxon>
        <taxon>Strongyloidoidea</taxon>
        <taxon>Steinernematidae</taxon>
        <taxon>Steinernema</taxon>
    </lineage>
</organism>
<sequence length="384" mass="43075">MRGSNSRTHTNFVNAIYVPKTPVTVATSAFAAPILVPLRLQSAVAAMDQTVECSVIDGRTNMSKLVSSLSNNFVFLVMVATVNYICGVAYFLLPCVFLPCYLRILYIFVSKTSYRSLQCYQIMIQIGIVQCVIATSYAIGGICSIMDADVAEIGSYAMRVLAGCLRAETGFSFILAFDRLRVVMKSNISDNVPKVKYFLWGKKAKLLFKVFMVMVWAYGITHSTLLFTPLARLNYMYDALSDKYDYSMPHSFLVQEIGAVYSWVLSCVTFLMYVAIAMSVMWQQRSNIGSSSSQSWIIVQAGIRFACDLTIALTFHLGPIILPPMMWLNIFVGLGYIFNNTILPPTLFIVLNKTLRKEVLYKTGAVQVHTSVTRNNMERLARNW</sequence>